<evidence type="ECO:0000313" key="1">
    <source>
        <dbReference type="EMBL" id="KRY07048.1"/>
    </source>
</evidence>
<sequence length="33" mass="3742">MEFKTLFAYSCTNGGKLTTTEIYAHVKTRIGIF</sequence>
<dbReference type="AlphaFoldDB" id="A0A0V0Z3S0"/>
<comment type="caution">
    <text evidence="1">The sequence shown here is derived from an EMBL/GenBank/DDBJ whole genome shotgun (WGS) entry which is preliminary data.</text>
</comment>
<accession>A0A0V0Z3S0</accession>
<reference evidence="1 2" key="1">
    <citation type="submission" date="2015-01" db="EMBL/GenBank/DDBJ databases">
        <title>Evolution of Trichinella species and genotypes.</title>
        <authorList>
            <person name="Korhonen P.K."/>
            <person name="Edoardo P."/>
            <person name="Giuseppe L.R."/>
            <person name="Gasser R.B."/>
        </authorList>
    </citation>
    <scope>NUCLEOTIDE SEQUENCE [LARGE SCALE GENOMIC DNA]</scope>
    <source>
        <strain evidence="1">ISS120</strain>
    </source>
</reference>
<organism evidence="1 2">
    <name type="scientific">Trichinella britovi</name>
    <name type="common">Parasitic roundworm</name>
    <dbReference type="NCBI Taxonomy" id="45882"/>
    <lineage>
        <taxon>Eukaryota</taxon>
        <taxon>Metazoa</taxon>
        <taxon>Ecdysozoa</taxon>
        <taxon>Nematoda</taxon>
        <taxon>Enoplea</taxon>
        <taxon>Dorylaimia</taxon>
        <taxon>Trichinellida</taxon>
        <taxon>Trichinellidae</taxon>
        <taxon>Trichinella</taxon>
    </lineage>
</organism>
<proteinExistence type="predicted"/>
<evidence type="ECO:0000313" key="2">
    <source>
        <dbReference type="Proteomes" id="UP000054653"/>
    </source>
</evidence>
<keyword evidence="2" id="KW-1185">Reference proteome</keyword>
<gene>
    <name evidence="1" type="ORF">T03_1507</name>
</gene>
<protein>
    <submittedName>
        <fullName evidence="1">Uncharacterized protein</fullName>
    </submittedName>
</protein>
<dbReference type="Proteomes" id="UP000054653">
    <property type="component" value="Unassembled WGS sequence"/>
</dbReference>
<dbReference type="EMBL" id="JYDI01004242">
    <property type="protein sequence ID" value="KRY07048.1"/>
    <property type="molecule type" value="Genomic_DNA"/>
</dbReference>
<name>A0A0V0Z3S0_TRIBR</name>